<organism evidence="1 2">
    <name type="scientific">Ancylostoma ceylanicum</name>
    <dbReference type="NCBI Taxonomy" id="53326"/>
    <lineage>
        <taxon>Eukaryota</taxon>
        <taxon>Metazoa</taxon>
        <taxon>Ecdysozoa</taxon>
        <taxon>Nematoda</taxon>
        <taxon>Chromadorea</taxon>
        <taxon>Rhabditida</taxon>
        <taxon>Rhabditina</taxon>
        <taxon>Rhabditomorpha</taxon>
        <taxon>Strongyloidea</taxon>
        <taxon>Ancylostomatidae</taxon>
        <taxon>Ancylostomatinae</taxon>
        <taxon>Ancylostoma</taxon>
    </lineage>
</organism>
<accession>A0A016UDF6</accession>
<proteinExistence type="predicted"/>
<dbReference type="EMBL" id="JARK01001380">
    <property type="protein sequence ID" value="EYC13364.1"/>
    <property type="molecule type" value="Genomic_DNA"/>
</dbReference>
<name>A0A016UDF6_9BILA</name>
<protein>
    <submittedName>
        <fullName evidence="1">Uncharacterized protein</fullName>
    </submittedName>
</protein>
<evidence type="ECO:0000313" key="1">
    <source>
        <dbReference type="EMBL" id="EYC13364.1"/>
    </source>
</evidence>
<dbReference type="OrthoDB" id="5865552at2759"/>
<gene>
    <name evidence="1" type="primary">Acey_s0044.g944</name>
    <name evidence="1" type="synonym">Acey-F53C11.4</name>
    <name evidence="1" type="ORF">Y032_0044g944</name>
</gene>
<keyword evidence="2" id="KW-1185">Reference proteome</keyword>
<dbReference type="Proteomes" id="UP000024635">
    <property type="component" value="Unassembled WGS sequence"/>
</dbReference>
<evidence type="ECO:0000313" key="2">
    <source>
        <dbReference type="Proteomes" id="UP000024635"/>
    </source>
</evidence>
<comment type="caution">
    <text evidence="1">The sequence shown here is derived from an EMBL/GenBank/DDBJ whole genome shotgun (WGS) entry which is preliminary data.</text>
</comment>
<dbReference type="AlphaFoldDB" id="A0A016UDF6"/>
<sequence length="285" mass="32074">MSVRTYSSFYFRTIRNRTMPVVVDFDQVIAEPQRILDAGWAVPCDVVGLTSKKAKSVKVRFHPSIGELIHLDQQVATAAVKDALKYLDTLLDHSEWTRHATKSVDSRIGHLEKISHFLRMRQPALSFTSRSLDIMWSLHSESRTCNGKLDKCLTDVLCSLHNHSVATSMVARVQQMSGEGTDGGQCVEVLFEKNELLWPILRLVLGKDSDYLQTGSIRDCWQVLSFSHDILLYTGKIAKLGKIDKSVNTQKSKSLIGAKRMSYSSSACWKTSMNTSTWAEMAKSR</sequence>
<reference evidence="2" key="1">
    <citation type="journal article" date="2015" name="Nat. Genet.">
        <title>The genome and transcriptome of the zoonotic hookworm Ancylostoma ceylanicum identify infection-specific gene families.</title>
        <authorList>
            <person name="Schwarz E.M."/>
            <person name="Hu Y."/>
            <person name="Antoshechkin I."/>
            <person name="Miller M.M."/>
            <person name="Sternberg P.W."/>
            <person name="Aroian R.V."/>
        </authorList>
    </citation>
    <scope>NUCLEOTIDE SEQUENCE</scope>
    <source>
        <strain evidence="2">HY135</strain>
    </source>
</reference>